<dbReference type="InterPro" id="IPR012658">
    <property type="entry name" value="YheV"/>
</dbReference>
<dbReference type="EMBL" id="CP014544">
    <property type="protein sequence ID" value="AMO66783.1"/>
    <property type="molecule type" value="Genomic_DNA"/>
</dbReference>
<protein>
    <submittedName>
        <fullName evidence="1">DNA-binding protein</fullName>
    </submittedName>
</protein>
<dbReference type="KEGG" id="zal:AZF00_00035"/>
<evidence type="ECO:0000313" key="1">
    <source>
        <dbReference type="EMBL" id="AMO66783.1"/>
    </source>
</evidence>
<gene>
    <name evidence="1" type="ORF">AZF00_00035</name>
</gene>
<dbReference type="NCBIfam" id="TIGR02443">
    <property type="entry name" value="YheV family putative zinc ribbon protein"/>
    <property type="match status" value="1"/>
</dbReference>
<evidence type="ECO:0000313" key="2">
    <source>
        <dbReference type="Proteomes" id="UP000074119"/>
    </source>
</evidence>
<keyword evidence="1" id="KW-0238">DNA-binding</keyword>
<proteinExistence type="predicted"/>
<dbReference type="AlphaFoldDB" id="A0A127M0M5"/>
<dbReference type="GO" id="GO:0003677">
    <property type="term" value="F:DNA binding"/>
    <property type="evidence" value="ECO:0007669"/>
    <property type="project" value="UniProtKB-KW"/>
</dbReference>
<organism evidence="1 2">
    <name type="scientific">Zhongshania aliphaticivorans</name>
    <dbReference type="NCBI Taxonomy" id="1470434"/>
    <lineage>
        <taxon>Bacteria</taxon>
        <taxon>Pseudomonadati</taxon>
        <taxon>Pseudomonadota</taxon>
        <taxon>Gammaproteobacteria</taxon>
        <taxon>Cellvibrionales</taxon>
        <taxon>Spongiibacteraceae</taxon>
        <taxon>Zhongshania</taxon>
    </lineage>
</organism>
<reference evidence="1 2" key="1">
    <citation type="submission" date="2015-12" db="EMBL/GenBank/DDBJ databases">
        <authorList>
            <person name="Shamseldin A."/>
            <person name="Moawad H."/>
            <person name="Abd El-Rahim W.M."/>
            <person name="Sadowsky M.J."/>
        </authorList>
    </citation>
    <scope>NUCLEOTIDE SEQUENCE [LARGE SCALE GENOMIC DNA]</scope>
    <source>
        <strain evidence="1 2">SM2</strain>
    </source>
</reference>
<sequence>MATVFNQRRFIAGAVCPKCAEMDKTVMYRVSDLEQIRECVRCGFKESIRDDTGKIEEPPTRVNSPRLGEQALAHEDEIHVVSLIDPRDGKGRKDH</sequence>
<accession>A0A127M0M5</accession>
<name>A0A127M0M5_9GAMM</name>
<dbReference type="RefSeq" id="WP_008253153.1">
    <property type="nucleotide sequence ID" value="NZ_CP014544.1"/>
</dbReference>
<dbReference type="Proteomes" id="UP000074119">
    <property type="component" value="Chromosome"/>
</dbReference>
<dbReference type="STRING" id="1470434.AZF00_00035"/>
<dbReference type="Pfam" id="PF09526">
    <property type="entry name" value="DUF2387"/>
    <property type="match status" value="1"/>
</dbReference>